<dbReference type="InterPro" id="IPR004737">
    <property type="entry name" value="NO3_transporter_NarK/NarU-like"/>
</dbReference>
<dbReference type="EMBL" id="AMZN01000064">
    <property type="protein sequence ID" value="ELR69981.1"/>
    <property type="molecule type" value="Genomic_DNA"/>
</dbReference>
<evidence type="ECO:0000256" key="8">
    <source>
        <dbReference type="RuleBase" id="RU366033"/>
    </source>
</evidence>
<dbReference type="Pfam" id="PF07690">
    <property type="entry name" value="MFS_1"/>
    <property type="match status" value="1"/>
</dbReference>
<dbReference type="GO" id="GO:0042128">
    <property type="term" value="P:nitrate assimilation"/>
    <property type="evidence" value="ECO:0007669"/>
    <property type="project" value="UniProtKB-UniRule"/>
</dbReference>
<evidence type="ECO:0000256" key="3">
    <source>
        <dbReference type="ARBA" id="ARBA00022448"/>
    </source>
</evidence>
<dbReference type="eggNOG" id="COG2223">
    <property type="taxonomic scope" value="Bacteria"/>
</dbReference>
<feature type="transmembrane region" description="Helical" evidence="8">
    <location>
        <begin position="315"/>
        <end position="334"/>
    </location>
</feature>
<dbReference type="GO" id="GO:0005886">
    <property type="term" value="C:plasma membrane"/>
    <property type="evidence" value="ECO:0007669"/>
    <property type="project" value="UniProtKB-SubCell"/>
</dbReference>
<dbReference type="CDD" id="cd17341">
    <property type="entry name" value="MFS_NRT2_like"/>
    <property type="match status" value="1"/>
</dbReference>
<feature type="domain" description="Major facilitator superfamily (MFS) profile" evidence="9">
    <location>
        <begin position="27"/>
        <end position="433"/>
    </location>
</feature>
<reference evidence="10 11" key="1">
    <citation type="submission" date="2012-12" db="EMBL/GenBank/DDBJ databases">
        <title>Genome assembly of Fulvivirga imtechensis AK7.</title>
        <authorList>
            <person name="Nupur N."/>
            <person name="Khatri I."/>
            <person name="Kumar R."/>
            <person name="Subramanian S."/>
            <person name="Pinnaka A."/>
        </authorList>
    </citation>
    <scope>NUCLEOTIDE SEQUENCE [LARGE SCALE GENOMIC DNA]</scope>
    <source>
        <strain evidence="10 11">AK7</strain>
    </source>
</reference>
<evidence type="ECO:0000256" key="6">
    <source>
        <dbReference type="ARBA" id="ARBA00023063"/>
    </source>
</evidence>
<evidence type="ECO:0000256" key="4">
    <source>
        <dbReference type="ARBA" id="ARBA00022692"/>
    </source>
</evidence>
<feature type="transmembrane region" description="Helical" evidence="8">
    <location>
        <begin position="406"/>
        <end position="428"/>
    </location>
</feature>
<comment type="similarity">
    <text evidence="2 8">Belongs to the major facilitator superfamily. Nitrate/nitrite porter (TC 2.A.1.8) family.</text>
</comment>
<feature type="transmembrane region" description="Helical" evidence="8">
    <location>
        <begin position="243"/>
        <end position="262"/>
    </location>
</feature>
<evidence type="ECO:0000256" key="2">
    <source>
        <dbReference type="ARBA" id="ARBA00008432"/>
    </source>
</evidence>
<dbReference type="Gene3D" id="1.20.1250.20">
    <property type="entry name" value="MFS general substrate transporter like domains"/>
    <property type="match status" value="2"/>
</dbReference>
<protein>
    <recommendedName>
        <fullName evidence="8">Nitrate/nitrite transporter</fullName>
    </recommendedName>
</protein>
<sequence length="452" mass="49094">MKKIKINKNGKATNIKLWSFGAPHMRTFHLTWMAFFLCFFGWFGIAPMLKIVREDLGITTDQIVTANMVAVASTVFMRLIIGWLCDKIGPRIAYSWLLILGSIPVMLIGLSQNYEQFLMFRMLIGAIGASFVITQFHTSVMFAPNVVGTANATTAGWGNLGGGVTQQVMPLVFAAALAIFGAESLAWRYAMVAPGLLLLIMGVVYLKFTSDTPEGNYSDLKKNGSRSRKDTSGAAFLEACKDYRVWVLFVIYGACFGVELIVNSKAALYFSDYFGMNLTTAGIIAGLFGLMNLFARSLGGILGDRFGKMSGLSGRVRWLFVALFMEGIALIIFSRMGAIPTIIGSLLVFSLFVQMSEGATYSVVPFINKKALGAVSGIVGAGGNAGAVAGMFLFKKEMTGLEWTDSFLVLGVIVSAVSFISFLVRFSVQTETEVKLEMEESHVKQEPVAAMA</sequence>
<organism evidence="10 11">
    <name type="scientific">Fulvivirga imtechensis AK7</name>
    <dbReference type="NCBI Taxonomy" id="1237149"/>
    <lineage>
        <taxon>Bacteria</taxon>
        <taxon>Pseudomonadati</taxon>
        <taxon>Bacteroidota</taxon>
        <taxon>Cytophagia</taxon>
        <taxon>Cytophagales</taxon>
        <taxon>Fulvivirgaceae</taxon>
        <taxon>Fulvivirga</taxon>
    </lineage>
</organism>
<comment type="subcellular location">
    <subcellularLocation>
        <location evidence="8">Cell membrane</location>
        <topology evidence="8">Multi-pass membrane protein</topology>
    </subcellularLocation>
    <subcellularLocation>
        <location evidence="1">Membrane</location>
        <topology evidence="1">Multi-pass membrane protein</topology>
    </subcellularLocation>
</comment>
<feature type="transmembrane region" description="Helical" evidence="8">
    <location>
        <begin position="93"/>
        <end position="110"/>
    </location>
</feature>
<dbReference type="GO" id="GO:0015112">
    <property type="term" value="F:nitrate transmembrane transporter activity"/>
    <property type="evidence" value="ECO:0007669"/>
    <property type="project" value="UniProtKB-UniRule"/>
</dbReference>
<dbReference type="PROSITE" id="PS50850">
    <property type="entry name" value="MFS"/>
    <property type="match status" value="1"/>
</dbReference>
<evidence type="ECO:0000313" key="11">
    <source>
        <dbReference type="Proteomes" id="UP000011135"/>
    </source>
</evidence>
<gene>
    <name evidence="10" type="ORF">C900_04504</name>
</gene>
<dbReference type="STRING" id="1237149.C900_04504"/>
<evidence type="ECO:0000313" key="10">
    <source>
        <dbReference type="EMBL" id="ELR69981.1"/>
    </source>
</evidence>
<dbReference type="InterPro" id="IPR036259">
    <property type="entry name" value="MFS_trans_sf"/>
</dbReference>
<feature type="transmembrane region" description="Helical" evidence="8">
    <location>
        <begin position="189"/>
        <end position="208"/>
    </location>
</feature>
<keyword evidence="11" id="KW-1185">Reference proteome</keyword>
<dbReference type="NCBIfam" id="TIGR00886">
    <property type="entry name" value="2A0108"/>
    <property type="match status" value="1"/>
</dbReference>
<feature type="transmembrane region" description="Helical" evidence="8">
    <location>
        <begin position="346"/>
        <end position="367"/>
    </location>
</feature>
<name>L8JM19_9BACT</name>
<keyword evidence="3 8" id="KW-0813">Transport</keyword>
<keyword evidence="4 8" id="KW-0812">Transmembrane</keyword>
<feature type="transmembrane region" description="Helical" evidence="8">
    <location>
        <begin position="373"/>
        <end position="394"/>
    </location>
</feature>
<dbReference type="AlphaFoldDB" id="L8JM19"/>
<feature type="transmembrane region" description="Helical" evidence="8">
    <location>
        <begin position="30"/>
        <end position="52"/>
    </location>
</feature>
<feature type="transmembrane region" description="Helical" evidence="8">
    <location>
        <begin position="64"/>
        <end position="81"/>
    </location>
</feature>
<dbReference type="InterPro" id="IPR011701">
    <property type="entry name" value="MFS"/>
</dbReference>
<feature type="transmembrane region" description="Helical" evidence="8">
    <location>
        <begin position="274"/>
        <end position="295"/>
    </location>
</feature>
<dbReference type="PANTHER" id="PTHR23515">
    <property type="entry name" value="HIGH-AFFINITY NITRATE TRANSPORTER 2.3"/>
    <property type="match status" value="1"/>
</dbReference>
<dbReference type="InterPro" id="IPR020846">
    <property type="entry name" value="MFS_dom"/>
</dbReference>
<feature type="transmembrane region" description="Helical" evidence="8">
    <location>
        <begin position="164"/>
        <end position="182"/>
    </location>
</feature>
<keyword evidence="8" id="KW-1003">Cell membrane</keyword>
<accession>L8JM19</accession>
<feature type="transmembrane region" description="Helical" evidence="8">
    <location>
        <begin position="122"/>
        <end position="144"/>
    </location>
</feature>
<evidence type="ECO:0000259" key="9">
    <source>
        <dbReference type="PROSITE" id="PS50850"/>
    </source>
</evidence>
<dbReference type="PATRIC" id="fig|1237149.3.peg.4019"/>
<keyword evidence="6 8" id="KW-0534">Nitrate assimilation</keyword>
<dbReference type="RefSeq" id="WP_009581686.1">
    <property type="nucleotide sequence ID" value="NZ_AMZN01000064.1"/>
</dbReference>
<evidence type="ECO:0000256" key="5">
    <source>
        <dbReference type="ARBA" id="ARBA00022989"/>
    </source>
</evidence>
<proteinExistence type="inferred from homology"/>
<evidence type="ECO:0000256" key="7">
    <source>
        <dbReference type="ARBA" id="ARBA00023136"/>
    </source>
</evidence>
<dbReference type="InterPro" id="IPR044772">
    <property type="entry name" value="NO3_transporter"/>
</dbReference>
<comment type="caution">
    <text evidence="10">The sequence shown here is derived from an EMBL/GenBank/DDBJ whole genome shotgun (WGS) entry which is preliminary data.</text>
</comment>
<keyword evidence="7 8" id="KW-0472">Membrane</keyword>
<keyword evidence="5 8" id="KW-1133">Transmembrane helix</keyword>
<evidence type="ECO:0000256" key="1">
    <source>
        <dbReference type="ARBA" id="ARBA00004141"/>
    </source>
</evidence>
<dbReference type="SUPFAM" id="SSF103473">
    <property type="entry name" value="MFS general substrate transporter"/>
    <property type="match status" value="1"/>
</dbReference>
<dbReference type="Proteomes" id="UP000011135">
    <property type="component" value="Unassembled WGS sequence"/>
</dbReference>
<dbReference type="GO" id="GO:0015113">
    <property type="term" value="F:nitrite transmembrane transporter activity"/>
    <property type="evidence" value="ECO:0007669"/>
    <property type="project" value="InterPro"/>
</dbReference>